<dbReference type="OrthoDB" id="7306769at2"/>
<reference evidence="1 2" key="1">
    <citation type="journal article" date="2018" name="Arch. Microbiol.">
        <title>New insights into the metabolic potential of the phototrophic purple bacterium Rhodopila globiformis DSM 161(T) from its draft genome sequence and evidence for a vanadium-dependent nitrogenase.</title>
        <authorList>
            <person name="Imhoff J.F."/>
            <person name="Rahn T."/>
            <person name="Kunzel S."/>
            <person name="Neulinger S.C."/>
        </authorList>
    </citation>
    <scope>NUCLEOTIDE SEQUENCE [LARGE SCALE GENOMIC DNA]</scope>
    <source>
        <strain evidence="1 2">DSM 16996</strain>
    </source>
</reference>
<comment type="caution">
    <text evidence="1">The sequence shown here is derived from an EMBL/GenBank/DDBJ whole genome shotgun (WGS) entry which is preliminary data.</text>
</comment>
<evidence type="ECO:0000313" key="1">
    <source>
        <dbReference type="EMBL" id="PPQ28957.1"/>
    </source>
</evidence>
<dbReference type="AlphaFoldDB" id="A0A2S6N2Y5"/>
<protein>
    <recommendedName>
        <fullName evidence="3">Mu-like prophage I protein</fullName>
    </recommendedName>
</protein>
<sequence length="329" mass="35323">MTTPRRTSLAHNSDAADAAFGAAVALNAEAAEGAPEWVQLLPAGPRLQGVDGRSWTLSDPQKMIVAFNRRGLDLPIDFEHAQWVKAPKGEAAPAAGWIEALEIRDGKIFGRVAWTQKGAAAINSREYRYLSPSFAHDARGELIEVVGAGLVNRPNFRQAALNQESISMKELLKKLGLPDTATENDAIAAVDRLQVAQNAQRPDPSLFVPVADYHVALNRASEAEKKIADDGAARLKAAAEAAVDQAIRDRKIAPTSRDYHLANCADQIGFDRFAAMVKDLPALLPDIDVQIDAQAGAQTVALNSDQQAVAVAMGLDDKAFAEFLSSQKK</sequence>
<dbReference type="Pfam" id="PF10123">
    <property type="entry name" value="Mu-like_Pro"/>
    <property type="match status" value="2"/>
</dbReference>
<proteinExistence type="predicted"/>
<dbReference type="EMBL" id="NHSJ01000100">
    <property type="protein sequence ID" value="PPQ28957.1"/>
    <property type="molecule type" value="Genomic_DNA"/>
</dbReference>
<dbReference type="InterPro" id="IPR012106">
    <property type="entry name" value="Phage_Mu_Gp1"/>
</dbReference>
<dbReference type="PIRSF" id="PIRSF016624">
    <property type="entry name" value="Mu_prophg_I"/>
    <property type="match status" value="1"/>
</dbReference>
<organism evidence="1 2">
    <name type="scientific">Rhodoblastus sphagnicola</name>
    <dbReference type="NCBI Taxonomy" id="333368"/>
    <lineage>
        <taxon>Bacteria</taxon>
        <taxon>Pseudomonadati</taxon>
        <taxon>Pseudomonadota</taxon>
        <taxon>Alphaproteobacteria</taxon>
        <taxon>Hyphomicrobiales</taxon>
        <taxon>Rhodoblastaceae</taxon>
        <taxon>Rhodoblastus</taxon>
    </lineage>
</organism>
<name>A0A2S6N2Y5_9HYPH</name>
<keyword evidence="2" id="KW-1185">Reference proteome</keyword>
<dbReference type="Proteomes" id="UP000239089">
    <property type="component" value="Unassembled WGS sequence"/>
</dbReference>
<dbReference type="RefSeq" id="WP_104508914.1">
    <property type="nucleotide sequence ID" value="NZ_JACIGC010000011.1"/>
</dbReference>
<evidence type="ECO:0008006" key="3">
    <source>
        <dbReference type="Google" id="ProtNLM"/>
    </source>
</evidence>
<evidence type="ECO:0000313" key="2">
    <source>
        <dbReference type="Proteomes" id="UP000239089"/>
    </source>
</evidence>
<accession>A0A2S6N2Y5</accession>
<gene>
    <name evidence="1" type="ORF">CCR94_16330</name>
</gene>